<dbReference type="SMART" id="SM00829">
    <property type="entry name" value="PKS_ER"/>
    <property type="match status" value="1"/>
</dbReference>
<keyword evidence="4" id="KW-1185">Reference proteome</keyword>
<keyword evidence="1" id="KW-0560">Oxidoreductase</keyword>
<dbReference type="STRING" id="1050202.GCA_000384035_01567"/>
<dbReference type="PANTHER" id="PTHR43205:SF7">
    <property type="entry name" value="PROSTAGLANDIN REDUCTASE 1"/>
    <property type="match status" value="1"/>
</dbReference>
<sequence length="343" mass="36581">MDLEQHSSLPEHHREIRLREYPDGTSVTDALELVETPLPSPGPGQVVVRNEIMKITAAMYTMATASDLPMSSYEPGRPLWGAAVGRVVAAAPDSGVEVGTRLVHEQGWREYALLGNTLLREHPPLPEVSDPAVLLAHGAPAWAALTRLARVRETDTVFVSGAAGGVGSMTGQIARRLGAGRVVGSTGSASKADRLCRELGYDSVVLRGSGSVAERLRDTVPEGVDVVCDTVGGEQLEAALSLARTGARVVLLGALSGQLGGDGLEAPARLDSARLIRRRVEMYGFSLRDHPDAEAEWRNEFTAGLNSGEFGFPHTRAYGLERAPDTLRGLVEGRHFGTVLVEL</sequence>
<proteinExistence type="predicted"/>
<dbReference type="SUPFAM" id="SSF50129">
    <property type="entry name" value="GroES-like"/>
    <property type="match status" value="1"/>
</dbReference>
<feature type="domain" description="Enoyl reductase (ER)" evidence="2">
    <location>
        <begin position="26"/>
        <end position="341"/>
    </location>
</feature>
<dbReference type="RefSeq" id="WP_106113198.1">
    <property type="nucleotide sequence ID" value="NZ_PVSR01000007.1"/>
</dbReference>
<dbReference type="InParanoid" id="A0A2T0GY25"/>
<evidence type="ECO:0000313" key="4">
    <source>
        <dbReference type="Proteomes" id="UP000239352"/>
    </source>
</evidence>
<dbReference type="InterPro" id="IPR020843">
    <property type="entry name" value="ER"/>
</dbReference>
<comment type="caution">
    <text evidence="3">The sequence shown here is derived from an EMBL/GenBank/DDBJ whole genome shotgun (WGS) entry which is preliminary data.</text>
</comment>
<protein>
    <submittedName>
        <fullName evidence="3">NADP-dependent oxidoreductase</fullName>
    </submittedName>
</protein>
<dbReference type="InterPro" id="IPR036291">
    <property type="entry name" value="NAD(P)-bd_dom_sf"/>
</dbReference>
<dbReference type="InterPro" id="IPR041694">
    <property type="entry name" value="ADH_N_2"/>
</dbReference>
<gene>
    <name evidence="3" type="ORF">CEP50_07420</name>
</gene>
<dbReference type="Pfam" id="PF00107">
    <property type="entry name" value="ADH_zinc_N"/>
    <property type="match status" value="1"/>
</dbReference>
<evidence type="ECO:0000259" key="2">
    <source>
        <dbReference type="SMART" id="SM00829"/>
    </source>
</evidence>
<evidence type="ECO:0000256" key="1">
    <source>
        <dbReference type="ARBA" id="ARBA00023002"/>
    </source>
</evidence>
<dbReference type="SUPFAM" id="SSF51735">
    <property type="entry name" value="NAD(P)-binding Rossmann-fold domains"/>
    <property type="match status" value="1"/>
</dbReference>
<dbReference type="GO" id="GO:0016628">
    <property type="term" value="F:oxidoreductase activity, acting on the CH-CH group of donors, NAD or NADP as acceptor"/>
    <property type="evidence" value="ECO:0007669"/>
    <property type="project" value="InterPro"/>
</dbReference>
<dbReference type="InterPro" id="IPR013149">
    <property type="entry name" value="ADH-like_C"/>
</dbReference>
<dbReference type="EMBL" id="PVSR01000007">
    <property type="protein sequence ID" value="PRW64015.1"/>
    <property type="molecule type" value="Genomic_DNA"/>
</dbReference>
<dbReference type="AlphaFoldDB" id="A0A2T0GY25"/>
<reference evidence="3 4" key="1">
    <citation type="submission" date="2018-03" db="EMBL/GenBank/DDBJ databases">
        <title>Actinopolyspora mortivallis from Sahara, screening for active biomolecules.</title>
        <authorList>
            <person name="Selama O."/>
            <person name="Wellington E.M.H."/>
            <person name="Hacene H."/>
        </authorList>
    </citation>
    <scope>NUCLEOTIDE SEQUENCE [LARGE SCALE GENOMIC DNA]</scope>
    <source>
        <strain evidence="3 4">M5A</strain>
    </source>
</reference>
<dbReference type="Pfam" id="PF16884">
    <property type="entry name" value="ADH_N_2"/>
    <property type="match status" value="1"/>
</dbReference>
<organism evidence="3 4">
    <name type="scientific">Actinopolyspora mortivallis</name>
    <dbReference type="NCBI Taxonomy" id="33906"/>
    <lineage>
        <taxon>Bacteria</taxon>
        <taxon>Bacillati</taxon>
        <taxon>Actinomycetota</taxon>
        <taxon>Actinomycetes</taxon>
        <taxon>Actinopolysporales</taxon>
        <taxon>Actinopolysporaceae</taxon>
        <taxon>Actinopolyspora</taxon>
    </lineage>
</organism>
<dbReference type="PANTHER" id="PTHR43205">
    <property type="entry name" value="PROSTAGLANDIN REDUCTASE"/>
    <property type="match status" value="1"/>
</dbReference>
<evidence type="ECO:0000313" key="3">
    <source>
        <dbReference type="EMBL" id="PRW64015.1"/>
    </source>
</evidence>
<name>A0A2T0GY25_ACTMO</name>
<dbReference type="Gene3D" id="3.90.180.10">
    <property type="entry name" value="Medium-chain alcohol dehydrogenases, catalytic domain"/>
    <property type="match status" value="1"/>
</dbReference>
<dbReference type="Proteomes" id="UP000239352">
    <property type="component" value="Unassembled WGS sequence"/>
</dbReference>
<dbReference type="InterPro" id="IPR045010">
    <property type="entry name" value="MDR_fam"/>
</dbReference>
<dbReference type="Gene3D" id="3.40.50.720">
    <property type="entry name" value="NAD(P)-binding Rossmann-like Domain"/>
    <property type="match status" value="1"/>
</dbReference>
<dbReference type="CDD" id="cd05288">
    <property type="entry name" value="PGDH"/>
    <property type="match status" value="1"/>
</dbReference>
<accession>A0A2T0GY25</accession>
<dbReference type="InterPro" id="IPR011032">
    <property type="entry name" value="GroES-like_sf"/>
</dbReference>